<dbReference type="Gene3D" id="3.40.190.290">
    <property type="match status" value="1"/>
</dbReference>
<dbReference type="PANTHER" id="PTHR30126:SF91">
    <property type="entry name" value="LYSR FAMILY TRANSCRIPTIONAL REGULATOR"/>
    <property type="match status" value="1"/>
</dbReference>
<dbReference type="Proteomes" id="UP000241222">
    <property type="component" value="Unassembled WGS sequence"/>
</dbReference>
<dbReference type="Gene3D" id="1.10.10.10">
    <property type="entry name" value="Winged helix-like DNA-binding domain superfamily/Winged helix DNA-binding domain"/>
    <property type="match status" value="1"/>
</dbReference>
<dbReference type="PROSITE" id="PS50931">
    <property type="entry name" value="HTH_LYSR"/>
    <property type="match status" value="1"/>
</dbReference>
<dbReference type="AlphaFoldDB" id="A0A2T3IUP8"/>
<dbReference type="Pfam" id="PF00126">
    <property type="entry name" value="HTH_1"/>
    <property type="match status" value="1"/>
</dbReference>
<organism evidence="6 7">
    <name type="scientific">Photobacterium lutimaris</name>
    <dbReference type="NCBI Taxonomy" id="388278"/>
    <lineage>
        <taxon>Bacteria</taxon>
        <taxon>Pseudomonadati</taxon>
        <taxon>Pseudomonadota</taxon>
        <taxon>Gammaproteobacteria</taxon>
        <taxon>Vibrionales</taxon>
        <taxon>Vibrionaceae</taxon>
        <taxon>Photobacterium</taxon>
    </lineage>
</organism>
<evidence type="ECO:0000313" key="7">
    <source>
        <dbReference type="Proteomes" id="UP000241222"/>
    </source>
</evidence>
<evidence type="ECO:0000259" key="5">
    <source>
        <dbReference type="PROSITE" id="PS50931"/>
    </source>
</evidence>
<dbReference type="InterPro" id="IPR036388">
    <property type="entry name" value="WH-like_DNA-bd_sf"/>
</dbReference>
<accession>A0A2T3IUP8</accession>
<feature type="domain" description="HTH lysR-type" evidence="5">
    <location>
        <begin position="1"/>
        <end position="59"/>
    </location>
</feature>
<evidence type="ECO:0000256" key="2">
    <source>
        <dbReference type="ARBA" id="ARBA00023015"/>
    </source>
</evidence>
<dbReference type="InterPro" id="IPR036390">
    <property type="entry name" value="WH_DNA-bd_sf"/>
</dbReference>
<dbReference type="SUPFAM" id="SSF53850">
    <property type="entry name" value="Periplasmic binding protein-like II"/>
    <property type="match status" value="1"/>
</dbReference>
<dbReference type="InterPro" id="IPR005119">
    <property type="entry name" value="LysR_subst-bd"/>
</dbReference>
<gene>
    <name evidence="6" type="ORF">C9I99_19995</name>
</gene>
<evidence type="ECO:0000256" key="1">
    <source>
        <dbReference type="ARBA" id="ARBA00009437"/>
    </source>
</evidence>
<keyword evidence="7" id="KW-1185">Reference proteome</keyword>
<keyword evidence="3" id="KW-0238">DNA-binding</keyword>
<dbReference type="EMBL" id="PYMH01000011">
    <property type="protein sequence ID" value="PSU32094.1"/>
    <property type="molecule type" value="Genomic_DNA"/>
</dbReference>
<name>A0A2T3IUP8_9GAMM</name>
<keyword evidence="2" id="KW-0805">Transcription regulation</keyword>
<dbReference type="SUPFAM" id="SSF46785">
    <property type="entry name" value="Winged helix' DNA-binding domain"/>
    <property type="match status" value="1"/>
</dbReference>
<reference evidence="6 7" key="1">
    <citation type="submission" date="2018-03" db="EMBL/GenBank/DDBJ databases">
        <title>Whole genome sequencing of Histamine producing bacteria.</title>
        <authorList>
            <person name="Butler K."/>
        </authorList>
    </citation>
    <scope>NUCLEOTIDE SEQUENCE [LARGE SCALE GENOMIC DNA]</scope>
    <source>
        <strain evidence="6 7">JCM 13586</strain>
    </source>
</reference>
<evidence type="ECO:0000256" key="4">
    <source>
        <dbReference type="ARBA" id="ARBA00023163"/>
    </source>
</evidence>
<comment type="similarity">
    <text evidence="1">Belongs to the LysR transcriptional regulatory family.</text>
</comment>
<dbReference type="OrthoDB" id="5858319at2"/>
<dbReference type="RefSeq" id="WP_107350598.1">
    <property type="nucleotide sequence ID" value="NZ_PYMH01000011.1"/>
</dbReference>
<dbReference type="GO" id="GO:0000976">
    <property type="term" value="F:transcription cis-regulatory region binding"/>
    <property type="evidence" value="ECO:0007669"/>
    <property type="project" value="TreeGrafter"/>
</dbReference>
<proteinExistence type="inferred from homology"/>
<dbReference type="Pfam" id="PF03466">
    <property type="entry name" value="LysR_substrate"/>
    <property type="match status" value="1"/>
</dbReference>
<sequence>MHTLEQLVSFVAVYEAGSYSAAAKAVQKSRATVREQVISYEDGLGFPLFTIDGRKARPTPQADALYLRAKLLIRQSEELESFSQAFFSSEVLSLTLYHDAAVPPELLVFLEKQMRRAYPQVSLNWLHRNREEAFEGILRDTGQLAILQHQRSVHPEREINFASLGNLALSIYVGPDSPLLEKPSASLREVQLYTQYVSENDINAGHSLAKLAPKYHVVSNVDVMCQMISCNGWGLLPDKVAEPYVKLKLLQKLDVDVMVNPINTGLTLFFRQGAELKEEQAFIMRCCRYYAVGHLG</sequence>
<dbReference type="PANTHER" id="PTHR30126">
    <property type="entry name" value="HTH-TYPE TRANSCRIPTIONAL REGULATOR"/>
    <property type="match status" value="1"/>
</dbReference>
<evidence type="ECO:0000256" key="3">
    <source>
        <dbReference type="ARBA" id="ARBA00023125"/>
    </source>
</evidence>
<dbReference type="InterPro" id="IPR000847">
    <property type="entry name" value="LysR_HTH_N"/>
</dbReference>
<dbReference type="GO" id="GO:0003700">
    <property type="term" value="F:DNA-binding transcription factor activity"/>
    <property type="evidence" value="ECO:0007669"/>
    <property type="project" value="InterPro"/>
</dbReference>
<keyword evidence="4" id="KW-0804">Transcription</keyword>
<evidence type="ECO:0000313" key="6">
    <source>
        <dbReference type="EMBL" id="PSU32094.1"/>
    </source>
</evidence>
<comment type="caution">
    <text evidence="6">The sequence shown here is derived from an EMBL/GenBank/DDBJ whole genome shotgun (WGS) entry which is preliminary data.</text>
</comment>
<protein>
    <submittedName>
        <fullName evidence="6">LysR family transcriptional regulator</fullName>
    </submittedName>
</protein>